<dbReference type="VEuPathDB" id="FungiDB:MGYG_03447"/>
<evidence type="ECO:0000313" key="3">
    <source>
        <dbReference type="Proteomes" id="UP000002669"/>
    </source>
</evidence>
<dbReference type="InterPro" id="IPR002575">
    <property type="entry name" value="Aminoglycoside_PTrfase"/>
</dbReference>
<dbReference type="InterPro" id="IPR011009">
    <property type="entry name" value="Kinase-like_dom_sf"/>
</dbReference>
<keyword evidence="3" id="KW-1185">Reference proteome</keyword>
<dbReference type="SUPFAM" id="SSF56112">
    <property type="entry name" value="Protein kinase-like (PK-like)"/>
    <property type="match status" value="1"/>
</dbReference>
<dbReference type="Gene3D" id="3.30.200.20">
    <property type="entry name" value="Phosphorylase Kinase, domain 1"/>
    <property type="match status" value="1"/>
</dbReference>
<accession>E4US27</accession>
<dbReference type="HOGENOM" id="CLU_743883_0_0_1"/>
<keyword evidence="2" id="KW-0418">Kinase</keyword>
<dbReference type="GO" id="GO:0005739">
    <property type="term" value="C:mitochondrion"/>
    <property type="evidence" value="ECO:0007669"/>
    <property type="project" value="TreeGrafter"/>
</dbReference>
<evidence type="ECO:0000259" key="1">
    <source>
        <dbReference type="Pfam" id="PF01636"/>
    </source>
</evidence>
<protein>
    <submittedName>
        <fullName evidence="2">Protein kinase subdomain-containing protein</fullName>
    </submittedName>
</protein>
<dbReference type="PANTHER" id="PTHR36091:SF2">
    <property type="entry name" value="AMINOGLYCOSIDE PHOSPHOTRANSFERASE DOMAIN-CONTAINING PROTEIN"/>
    <property type="match status" value="1"/>
</dbReference>
<gene>
    <name evidence="2" type="ORF">MGYG_03447</name>
</gene>
<feature type="domain" description="Aminoglycoside phosphotransferase" evidence="1">
    <location>
        <begin position="87"/>
        <end position="181"/>
    </location>
</feature>
<dbReference type="STRING" id="535722.E4US27"/>
<evidence type="ECO:0000313" key="2">
    <source>
        <dbReference type="EMBL" id="EFR00445.1"/>
    </source>
</evidence>
<sequence length="372" mass="42699">MELCRLLPRVTARKPLLKTVAHYSARTRVGEESHDLFDYSSGRWMCVETTIHAFRLQSRRRCFDISELKRLAVPSIQQRTEDVAKFEKLAEGGFNRAFLITMHDGSQLVARIPYLVTAPGDLLVASEVAAMDFLRSHGIPVPKVYGYSTASTNPAGMEYIFMELMRGRNLGGVWFDSSERQRITFPASGSLYYRDDIQSEEAGIVVPTTDHLSDDSRFCIRPDTTLRLWFGKRFTLPVDRGPYKDCLAALNAGEKKEISYLTKYGHPIQPFQRLRREIYDYKPRSHLDHLMNLRQYLQIAPRLIPHHDPTLARPVMRHPDLQPKAIFVSDKFEITGLIGWSTLLSHTFMFPYHEEALGLPCRSRFAAKMLGF</sequence>
<reference evidence="3" key="1">
    <citation type="journal article" date="2012" name="MBio">
        <title>Comparative genome analysis of Trichophyton rubrum and related dermatophytes reveals candidate genes involved in infection.</title>
        <authorList>
            <person name="Martinez D.A."/>
            <person name="Oliver B.G."/>
            <person name="Graeser Y."/>
            <person name="Goldberg J.M."/>
            <person name="Li W."/>
            <person name="Martinez-Rossi N.M."/>
            <person name="Monod M."/>
            <person name="Shelest E."/>
            <person name="Barton R.C."/>
            <person name="Birch E."/>
            <person name="Brakhage A.A."/>
            <person name="Chen Z."/>
            <person name="Gurr S.J."/>
            <person name="Heiman D."/>
            <person name="Heitman J."/>
            <person name="Kosti I."/>
            <person name="Rossi A."/>
            <person name="Saif S."/>
            <person name="Samalova M."/>
            <person name="Saunders C.W."/>
            <person name="Shea T."/>
            <person name="Summerbell R.C."/>
            <person name="Xu J."/>
            <person name="Young S."/>
            <person name="Zeng Q."/>
            <person name="Birren B.W."/>
            <person name="Cuomo C.A."/>
            <person name="White T.C."/>
        </authorList>
    </citation>
    <scope>NUCLEOTIDE SEQUENCE [LARGE SCALE GENOMIC DNA]</scope>
    <source>
        <strain evidence="3">ATCC MYA-4604 / CBS 118893</strain>
    </source>
</reference>
<dbReference type="Proteomes" id="UP000002669">
    <property type="component" value="Unassembled WGS sequence"/>
</dbReference>
<proteinExistence type="predicted"/>
<keyword evidence="2" id="KW-0808">Transferase</keyword>
<dbReference type="InParanoid" id="E4US27"/>
<name>E4US27_ARTGP</name>
<dbReference type="PANTHER" id="PTHR36091">
    <property type="entry name" value="ALTERED INHERITANCE OF MITOCHONDRIA PROTEIN 9, MITOCHONDRIAL"/>
    <property type="match status" value="1"/>
</dbReference>
<dbReference type="OrthoDB" id="10003767at2759"/>
<dbReference type="AlphaFoldDB" id="E4US27"/>
<dbReference type="eggNOG" id="ENOG502SHAC">
    <property type="taxonomic scope" value="Eukaryota"/>
</dbReference>
<dbReference type="GeneID" id="10028537"/>
<organism evidence="3">
    <name type="scientific">Arthroderma gypseum (strain ATCC MYA-4604 / CBS 118893)</name>
    <name type="common">Microsporum gypseum</name>
    <dbReference type="NCBI Taxonomy" id="535722"/>
    <lineage>
        <taxon>Eukaryota</taxon>
        <taxon>Fungi</taxon>
        <taxon>Dikarya</taxon>
        <taxon>Ascomycota</taxon>
        <taxon>Pezizomycotina</taxon>
        <taxon>Eurotiomycetes</taxon>
        <taxon>Eurotiomycetidae</taxon>
        <taxon>Onygenales</taxon>
        <taxon>Arthrodermataceae</taxon>
        <taxon>Nannizzia</taxon>
    </lineage>
</organism>
<dbReference type="GO" id="GO:0016301">
    <property type="term" value="F:kinase activity"/>
    <property type="evidence" value="ECO:0007669"/>
    <property type="project" value="UniProtKB-KW"/>
</dbReference>
<dbReference type="InterPro" id="IPR051035">
    <property type="entry name" value="Mito_inheritance_9"/>
</dbReference>
<dbReference type="RefSeq" id="XP_003173275.1">
    <property type="nucleotide sequence ID" value="XM_003173227.1"/>
</dbReference>
<dbReference type="EMBL" id="DS989824">
    <property type="protein sequence ID" value="EFR00445.1"/>
    <property type="molecule type" value="Genomic_DNA"/>
</dbReference>
<dbReference type="Pfam" id="PF01636">
    <property type="entry name" value="APH"/>
    <property type="match status" value="1"/>
</dbReference>
<dbReference type="FunCoup" id="E4US27">
    <property type="interactions" value="15"/>
</dbReference>